<dbReference type="Gene3D" id="3.30.43.10">
    <property type="entry name" value="Uridine Diphospho-n-acetylenolpyruvylglucosamine Reductase, domain 2"/>
    <property type="match status" value="1"/>
</dbReference>
<dbReference type="SUPFAM" id="SSF56176">
    <property type="entry name" value="FAD-binding/transporter-associated domain-like"/>
    <property type="match status" value="1"/>
</dbReference>
<dbReference type="InterPro" id="IPR051914">
    <property type="entry name" value="FAD-linked_OxidoTrans_Type4"/>
</dbReference>
<dbReference type="PROSITE" id="PS51387">
    <property type="entry name" value="FAD_PCMH"/>
    <property type="match status" value="1"/>
</dbReference>
<evidence type="ECO:0000259" key="5">
    <source>
        <dbReference type="PROSITE" id="PS51387"/>
    </source>
</evidence>
<dbReference type="AlphaFoldDB" id="A0A0J6ZNX1"/>
<dbReference type="GO" id="GO:0016491">
    <property type="term" value="F:oxidoreductase activity"/>
    <property type="evidence" value="ECO:0007669"/>
    <property type="project" value="UniProtKB-KW"/>
</dbReference>
<dbReference type="Gene3D" id="1.10.45.10">
    <property type="entry name" value="Vanillyl-alcohol Oxidase, Chain A, domain 4"/>
    <property type="match status" value="1"/>
</dbReference>
<evidence type="ECO:0000256" key="1">
    <source>
        <dbReference type="ARBA" id="ARBA00001974"/>
    </source>
</evidence>
<dbReference type="InterPro" id="IPR016171">
    <property type="entry name" value="Vanillyl_alc_oxidase_C-sub2"/>
</dbReference>
<dbReference type="FunFam" id="1.10.45.10:FF:000001">
    <property type="entry name" value="D-lactate dehydrogenase mitochondrial"/>
    <property type="match status" value="1"/>
</dbReference>
<dbReference type="InterPro" id="IPR016167">
    <property type="entry name" value="FAD-bd_PCMH_sub1"/>
</dbReference>
<keyword evidence="2" id="KW-0285">Flavoprotein</keyword>
<dbReference type="Proteomes" id="UP000036503">
    <property type="component" value="Unassembled WGS sequence"/>
</dbReference>
<organism evidence="6 7">
    <name type="scientific">Megasphaera cerevisiae DSM 20462</name>
    <dbReference type="NCBI Taxonomy" id="1122219"/>
    <lineage>
        <taxon>Bacteria</taxon>
        <taxon>Bacillati</taxon>
        <taxon>Bacillota</taxon>
        <taxon>Negativicutes</taxon>
        <taxon>Veillonellales</taxon>
        <taxon>Veillonellaceae</taxon>
        <taxon>Megasphaera</taxon>
    </lineage>
</organism>
<evidence type="ECO:0000256" key="4">
    <source>
        <dbReference type="ARBA" id="ARBA00023002"/>
    </source>
</evidence>
<dbReference type="InterPro" id="IPR016169">
    <property type="entry name" value="FAD-bd_PCMH_sub2"/>
</dbReference>
<dbReference type="RefSeq" id="WP_048514145.1">
    <property type="nucleotide sequence ID" value="NZ_FUXD01000011.1"/>
</dbReference>
<reference evidence="6 7" key="1">
    <citation type="submission" date="2015-06" db="EMBL/GenBank/DDBJ databases">
        <title>Draft genome sequence of beer spoilage bacterium Megasphaera cerevisiae type strain 20462.</title>
        <authorList>
            <person name="Kutumbaka K."/>
            <person name="Pasmowitz J."/>
            <person name="Mategko J."/>
            <person name="Reyes D."/>
            <person name="Friedrich A."/>
            <person name="Han S."/>
            <person name="Martens-Habbena W."/>
            <person name="Neal-McKinney J."/>
            <person name="Janagama H.K."/>
            <person name="Nadala C."/>
            <person name="Samadpour M."/>
        </authorList>
    </citation>
    <scope>NUCLEOTIDE SEQUENCE [LARGE SCALE GENOMIC DNA]</scope>
    <source>
        <strain evidence="6 7">DSM 20462</strain>
    </source>
</reference>
<protein>
    <submittedName>
        <fullName evidence="6">FAD-binding protein</fullName>
    </submittedName>
</protein>
<dbReference type="PANTHER" id="PTHR42934">
    <property type="entry name" value="GLYCOLATE OXIDASE SUBUNIT GLCD"/>
    <property type="match status" value="1"/>
</dbReference>
<keyword evidence="3" id="KW-0274">FAD</keyword>
<evidence type="ECO:0000313" key="6">
    <source>
        <dbReference type="EMBL" id="KMO86576.1"/>
    </source>
</evidence>
<dbReference type="Pfam" id="PF01565">
    <property type="entry name" value="FAD_binding_4"/>
    <property type="match status" value="1"/>
</dbReference>
<dbReference type="InterPro" id="IPR036318">
    <property type="entry name" value="FAD-bd_PCMH-like_sf"/>
</dbReference>
<keyword evidence="4" id="KW-0560">Oxidoreductase</keyword>
<dbReference type="Gene3D" id="3.30.70.2190">
    <property type="match status" value="1"/>
</dbReference>
<comment type="caution">
    <text evidence="6">The sequence shown here is derived from an EMBL/GenBank/DDBJ whole genome shotgun (WGS) entry which is preliminary data.</text>
</comment>
<evidence type="ECO:0000256" key="2">
    <source>
        <dbReference type="ARBA" id="ARBA00022630"/>
    </source>
</evidence>
<dbReference type="SUPFAM" id="SSF55103">
    <property type="entry name" value="FAD-linked oxidases, C-terminal domain"/>
    <property type="match status" value="1"/>
</dbReference>
<dbReference type="STRING" id="39029.BSR42_12990"/>
<dbReference type="InterPro" id="IPR006094">
    <property type="entry name" value="Oxid_FAD_bind_N"/>
</dbReference>
<dbReference type="InterPro" id="IPR016164">
    <property type="entry name" value="FAD-linked_Oxase-like_C"/>
</dbReference>
<dbReference type="Gene3D" id="3.30.70.2740">
    <property type="match status" value="1"/>
</dbReference>
<dbReference type="Gene3D" id="3.30.465.10">
    <property type="match status" value="1"/>
</dbReference>
<keyword evidence="7" id="KW-1185">Reference proteome</keyword>
<dbReference type="InParanoid" id="A0A0J6ZNX1"/>
<evidence type="ECO:0000313" key="7">
    <source>
        <dbReference type="Proteomes" id="UP000036503"/>
    </source>
</evidence>
<dbReference type="FunCoup" id="A0A0J6ZNX1">
    <property type="interactions" value="354"/>
</dbReference>
<accession>A0A0J6ZNX1</accession>
<gene>
    <name evidence="6" type="ORF">AB840_07110</name>
</gene>
<sequence length="469" mass="51195">MNKYHQVTPAVLTALQAIVGEKYVYTDRDKCIPYECDEGVGKEYIHMPEAVVLPADAAQTAAIMRLANRERIPVVPRGAGTGLEFGAVVNEFGGIILSTERMNRIVEIDAERLYMVVEPGVVTAVLQEEAEKQGLLYAGDPCSGDSCCIGGNAATNAGGNRAVRYGTTRDQIYSIEVVTPTGEITTFGSRLKKVSTGYPLEKIIIGSEGTLGIITKLTLRLVPLPQHTAHILAVFPSVDTALSLVTALPKEGIEVTCLEFMDHEVIRVVGQYLDEKQPYADQNGNYMIIQLDGKSEADLDDGCIAVDEVCRQCGAMEVFAADAAKVWKVRKVFTEASAAECPVAAMEDFVVPPDQLKELLDQLQAVGRTQHISFRGVSHAGDGNLHLDVLRRGFTEEESQEKVEAFEDTAYRIVYSLGGRISGEHGIGQKRKKWLARYTDPVALQLMKAVKKAFDPNGILNPGKLFDME</sequence>
<dbReference type="InterPro" id="IPR004113">
    <property type="entry name" value="FAD-bd_oxidored_4_C"/>
</dbReference>
<comment type="cofactor">
    <cofactor evidence="1">
        <name>FAD</name>
        <dbReference type="ChEBI" id="CHEBI:57692"/>
    </cofactor>
</comment>
<dbReference type="EMBL" id="LEKT01000019">
    <property type="protein sequence ID" value="KMO86576.1"/>
    <property type="molecule type" value="Genomic_DNA"/>
</dbReference>
<dbReference type="OrthoDB" id="9767256at2"/>
<feature type="domain" description="FAD-binding PCMH-type" evidence="5">
    <location>
        <begin position="44"/>
        <end position="224"/>
    </location>
</feature>
<dbReference type="PANTHER" id="PTHR42934:SF2">
    <property type="entry name" value="GLYCOLATE OXIDASE SUBUNIT GLCD"/>
    <property type="match status" value="1"/>
</dbReference>
<proteinExistence type="predicted"/>
<dbReference type="GO" id="GO:0071949">
    <property type="term" value="F:FAD binding"/>
    <property type="evidence" value="ECO:0007669"/>
    <property type="project" value="InterPro"/>
</dbReference>
<evidence type="ECO:0000256" key="3">
    <source>
        <dbReference type="ARBA" id="ARBA00022827"/>
    </source>
</evidence>
<dbReference type="InterPro" id="IPR016166">
    <property type="entry name" value="FAD-bd_PCMH"/>
</dbReference>
<dbReference type="Pfam" id="PF02913">
    <property type="entry name" value="FAD-oxidase_C"/>
    <property type="match status" value="1"/>
</dbReference>
<dbReference type="PATRIC" id="fig|1122219.3.peg.950"/>
<name>A0A0J6ZNX1_9FIRM</name>